<gene>
    <name evidence="1" type="ORF">KUTeg_018302</name>
</gene>
<comment type="caution">
    <text evidence="1">The sequence shown here is derived from an EMBL/GenBank/DDBJ whole genome shotgun (WGS) entry which is preliminary data.</text>
</comment>
<accession>A0ABQ9EHG8</accession>
<evidence type="ECO:0000313" key="1">
    <source>
        <dbReference type="EMBL" id="KAJ8304719.1"/>
    </source>
</evidence>
<dbReference type="EMBL" id="JARBDR010000903">
    <property type="protein sequence ID" value="KAJ8304719.1"/>
    <property type="molecule type" value="Genomic_DNA"/>
</dbReference>
<evidence type="ECO:0000313" key="2">
    <source>
        <dbReference type="Proteomes" id="UP001217089"/>
    </source>
</evidence>
<keyword evidence="2" id="KW-1185">Reference proteome</keyword>
<name>A0ABQ9EHG8_TEGGR</name>
<dbReference type="Proteomes" id="UP001217089">
    <property type="component" value="Unassembled WGS sequence"/>
</dbReference>
<sequence>MDFQYSQTREGTADIKILKHLEFFLKRGDGKIIQNGVRIILREMAFSKKNDYSPLYQCS</sequence>
<protein>
    <submittedName>
        <fullName evidence="1">Uncharacterized protein</fullName>
    </submittedName>
</protein>
<reference evidence="1 2" key="1">
    <citation type="submission" date="2022-12" db="EMBL/GenBank/DDBJ databases">
        <title>Chromosome-level genome of Tegillarca granosa.</title>
        <authorList>
            <person name="Kim J."/>
        </authorList>
    </citation>
    <scope>NUCLEOTIDE SEQUENCE [LARGE SCALE GENOMIC DNA]</scope>
    <source>
        <strain evidence="1">Teg-2019</strain>
        <tissue evidence="1">Adductor muscle</tissue>
    </source>
</reference>
<organism evidence="1 2">
    <name type="scientific">Tegillarca granosa</name>
    <name type="common">Malaysian cockle</name>
    <name type="synonym">Anadara granosa</name>
    <dbReference type="NCBI Taxonomy" id="220873"/>
    <lineage>
        <taxon>Eukaryota</taxon>
        <taxon>Metazoa</taxon>
        <taxon>Spiralia</taxon>
        <taxon>Lophotrochozoa</taxon>
        <taxon>Mollusca</taxon>
        <taxon>Bivalvia</taxon>
        <taxon>Autobranchia</taxon>
        <taxon>Pteriomorphia</taxon>
        <taxon>Arcoida</taxon>
        <taxon>Arcoidea</taxon>
        <taxon>Arcidae</taxon>
        <taxon>Tegillarca</taxon>
    </lineage>
</organism>
<proteinExistence type="predicted"/>